<dbReference type="Proteomes" id="UP000176204">
    <property type="component" value="Chromosome I"/>
</dbReference>
<organism evidence="2 3">
    <name type="scientific">Akkermansia glycaniphila</name>
    <dbReference type="NCBI Taxonomy" id="1679444"/>
    <lineage>
        <taxon>Bacteria</taxon>
        <taxon>Pseudomonadati</taxon>
        <taxon>Verrucomicrobiota</taxon>
        <taxon>Verrucomicrobiia</taxon>
        <taxon>Verrucomicrobiales</taxon>
        <taxon>Akkermansiaceae</taxon>
        <taxon>Akkermansia</taxon>
    </lineage>
</organism>
<gene>
    <name evidence="2" type="ORF">PYTT_1365</name>
</gene>
<evidence type="ECO:0000256" key="1">
    <source>
        <dbReference type="SAM" id="Phobius"/>
    </source>
</evidence>
<protein>
    <submittedName>
        <fullName evidence="2">Uncharacterized protein</fullName>
    </submittedName>
</protein>
<reference evidence="3" key="1">
    <citation type="submission" date="2016-09" db="EMBL/GenBank/DDBJ databases">
        <authorList>
            <person name="Koehorst J."/>
        </authorList>
    </citation>
    <scope>NUCLEOTIDE SEQUENCE [LARGE SCALE GENOMIC DNA]</scope>
</reference>
<dbReference type="RefSeq" id="WP_141675643.1">
    <property type="nucleotide sequence ID" value="NZ_LIGX01000001.1"/>
</dbReference>
<keyword evidence="1" id="KW-1133">Transmembrane helix</keyword>
<dbReference type="KEGG" id="agl:PYTT_1365"/>
<proteinExistence type="predicted"/>
<keyword evidence="1" id="KW-0812">Transmembrane</keyword>
<evidence type="ECO:0000313" key="3">
    <source>
        <dbReference type="Proteomes" id="UP000176204"/>
    </source>
</evidence>
<keyword evidence="3" id="KW-1185">Reference proteome</keyword>
<keyword evidence="1" id="KW-0472">Membrane</keyword>
<evidence type="ECO:0000313" key="2">
    <source>
        <dbReference type="EMBL" id="SEH87361.1"/>
    </source>
</evidence>
<dbReference type="AlphaFoldDB" id="A0A1H6LG31"/>
<feature type="transmembrane region" description="Helical" evidence="1">
    <location>
        <begin position="102"/>
        <end position="126"/>
    </location>
</feature>
<accession>A0A1H6LG31</accession>
<dbReference type="STRING" id="1679444.PYTT_1365"/>
<dbReference type="EMBL" id="LT629973">
    <property type="protein sequence ID" value="SEH87361.1"/>
    <property type="molecule type" value="Genomic_DNA"/>
</dbReference>
<sequence>MIALGTMRYVPAMPPSSGMAPDEMTLFLDRMRASEHRRRYRRTGMTFREWSRRDEAMAVVRLQPVHAPVLCHIGTLPIDDCWLWRVSAPRRRSRFLQAAERIVLRLPVIVLLPLAWGVLFGILLLIGQAFRLIF</sequence>
<name>A0A1H6LG31_9BACT</name>